<dbReference type="InterPro" id="IPR010415">
    <property type="entry name" value="LpxI_C"/>
</dbReference>
<feature type="domain" description="LpxI N-terminal" evidence="2">
    <location>
        <begin position="21"/>
        <end position="149"/>
    </location>
</feature>
<protein>
    <recommendedName>
        <fullName evidence="5">UDP-2,3-diacylglucosamine pyrophosphatase LpxI</fullName>
    </recommendedName>
</protein>
<evidence type="ECO:0000259" key="1">
    <source>
        <dbReference type="Pfam" id="PF06230"/>
    </source>
</evidence>
<name>A0A1E3H4S7_9HYPH</name>
<sequence>MSAGPQAPAPAGSGPASSKPLGIVAGGGLLPLSVAAGATAAGRQVVIFGIDGEVDPGYRGFPHHSVRWGEIGRLFDLIRREGVEEIVIAGSVSRPDFSSIRLDFGAIVNLPRILAMMIGGDDTVLQRVVRFFEDRGLRVVGAQDVAPDLVASVGTLGRHAPQRRHDGDIACAFEAVDLLGRLDIGQAAVAVGGRVVGVEGVEGTDMLIARIAELRRIGRLRWKDRDGVLVKAAKVQQDMRVDMPTIGPATVAAAAAAGLAGIAVEAGRVLVLDRRATIAAADETGIYLVGRQRGAAA</sequence>
<dbReference type="Proteomes" id="UP000094622">
    <property type="component" value="Unassembled WGS sequence"/>
</dbReference>
<dbReference type="AlphaFoldDB" id="A0A1E3H4S7"/>
<organism evidence="3 4">
    <name type="scientific">Methylobrevis pamukkalensis</name>
    <dbReference type="NCBI Taxonomy" id="1439726"/>
    <lineage>
        <taxon>Bacteria</taxon>
        <taxon>Pseudomonadati</taxon>
        <taxon>Pseudomonadota</taxon>
        <taxon>Alphaproteobacteria</taxon>
        <taxon>Hyphomicrobiales</taxon>
        <taxon>Pleomorphomonadaceae</taxon>
        <taxon>Methylobrevis</taxon>
    </lineage>
</organism>
<dbReference type="Pfam" id="PF17930">
    <property type="entry name" value="LpxI_N"/>
    <property type="match status" value="1"/>
</dbReference>
<dbReference type="Pfam" id="PF06230">
    <property type="entry name" value="LpxI_C"/>
    <property type="match status" value="1"/>
</dbReference>
<dbReference type="Gene3D" id="3.40.50.20">
    <property type="match status" value="1"/>
</dbReference>
<reference evidence="3 4" key="1">
    <citation type="submission" date="2016-07" db="EMBL/GenBank/DDBJ databases">
        <title>Draft Genome Sequence of Methylobrevis pamukkalensis PK2.</title>
        <authorList>
            <person name="Vasilenko O.V."/>
            <person name="Doronina N.V."/>
            <person name="Shmareva M.N."/>
            <person name="Tarlachkov S.V."/>
            <person name="Mustakhimov I."/>
            <person name="Trotsenko Y.A."/>
        </authorList>
    </citation>
    <scope>NUCLEOTIDE SEQUENCE [LARGE SCALE GENOMIC DNA]</scope>
    <source>
        <strain evidence="3 4">PK2</strain>
    </source>
</reference>
<dbReference type="InterPro" id="IPR043167">
    <property type="entry name" value="LpxI_C_sf"/>
</dbReference>
<dbReference type="InterPro" id="IPR053174">
    <property type="entry name" value="LpxI"/>
</dbReference>
<dbReference type="Gene3D" id="3.40.140.80">
    <property type="match status" value="1"/>
</dbReference>
<dbReference type="InterPro" id="IPR041255">
    <property type="entry name" value="LpxI_N"/>
</dbReference>
<dbReference type="RefSeq" id="WP_069306413.1">
    <property type="nucleotide sequence ID" value="NZ_MCRJ01000028.1"/>
</dbReference>
<gene>
    <name evidence="3" type="ORF">A6302_01527</name>
</gene>
<proteinExistence type="predicted"/>
<evidence type="ECO:0000259" key="2">
    <source>
        <dbReference type="Pfam" id="PF17930"/>
    </source>
</evidence>
<evidence type="ECO:0000313" key="3">
    <source>
        <dbReference type="EMBL" id="ODN71155.1"/>
    </source>
</evidence>
<evidence type="ECO:0000313" key="4">
    <source>
        <dbReference type="Proteomes" id="UP000094622"/>
    </source>
</evidence>
<dbReference type="PANTHER" id="PTHR39962">
    <property type="entry name" value="BLL4848 PROTEIN"/>
    <property type="match status" value="1"/>
</dbReference>
<accession>A0A1E3H4S7</accession>
<keyword evidence="4" id="KW-1185">Reference proteome</keyword>
<dbReference type="OrthoDB" id="9789836at2"/>
<dbReference type="EMBL" id="MCRJ01000028">
    <property type="protein sequence ID" value="ODN71155.1"/>
    <property type="molecule type" value="Genomic_DNA"/>
</dbReference>
<evidence type="ECO:0008006" key="5">
    <source>
        <dbReference type="Google" id="ProtNLM"/>
    </source>
</evidence>
<comment type="caution">
    <text evidence="3">The sequence shown here is derived from an EMBL/GenBank/DDBJ whole genome shotgun (WGS) entry which is preliminary data.</text>
</comment>
<dbReference type="PANTHER" id="PTHR39962:SF1">
    <property type="entry name" value="LPXI FAMILY PROTEIN"/>
    <property type="match status" value="1"/>
</dbReference>
<feature type="domain" description="LpxI C-terminal" evidence="1">
    <location>
        <begin position="154"/>
        <end position="289"/>
    </location>
</feature>